<evidence type="ECO:0000256" key="1">
    <source>
        <dbReference type="ARBA" id="ARBA00022741"/>
    </source>
</evidence>
<dbReference type="GO" id="GO:0000055">
    <property type="term" value="P:ribosomal large subunit export from nucleus"/>
    <property type="evidence" value="ECO:0007669"/>
    <property type="project" value="TreeGrafter"/>
</dbReference>
<dbReference type="GO" id="GO:0030687">
    <property type="term" value="C:preribosome, large subunit precursor"/>
    <property type="evidence" value="ECO:0007669"/>
    <property type="project" value="TreeGrafter"/>
</dbReference>
<dbReference type="GO" id="GO:0005524">
    <property type="term" value="F:ATP binding"/>
    <property type="evidence" value="ECO:0007669"/>
    <property type="project" value="UniProtKB-KW"/>
</dbReference>
<keyword evidence="1" id="KW-0547">Nucleotide-binding</keyword>
<reference evidence="3" key="1">
    <citation type="submission" date="2015-12" db="EMBL/GenBank/DDBJ databases">
        <title>De novo transcriptome assembly of four potential Pierce s Disease insect vectors from Arizona vineyards.</title>
        <authorList>
            <person name="Tassone E.E."/>
        </authorList>
    </citation>
    <scope>NUCLEOTIDE SEQUENCE</scope>
</reference>
<dbReference type="GO" id="GO:0000027">
    <property type="term" value="P:ribosomal large subunit assembly"/>
    <property type="evidence" value="ECO:0007669"/>
    <property type="project" value="TreeGrafter"/>
</dbReference>
<gene>
    <name evidence="3" type="ORF">g.45903</name>
</gene>
<keyword evidence="2" id="KW-0067">ATP-binding</keyword>
<dbReference type="AlphaFoldDB" id="A0A1B6DN73"/>
<name>A0A1B6DN73_9HEMI</name>
<dbReference type="PANTHER" id="PTHR48103">
    <property type="entry name" value="MIDASIN-RELATED"/>
    <property type="match status" value="1"/>
</dbReference>
<evidence type="ECO:0000256" key="2">
    <source>
        <dbReference type="ARBA" id="ARBA00022840"/>
    </source>
</evidence>
<dbReference type="EMBL" id="GEDC01010180">
    <property type="protein sequence ID" value="JAS27118.1"/>
    <property type="molecule type" value="Transcribed_RNA"/>
</dbReference>
<sequence length="221" mass="25716">MVDNNFDIFTDGFEILNVKSCNNAVKKMCNKYKYQKWTKALVESAISDLSVAILVPSCTIDVANSFPKFLLPILSELLNNFEPRQHQKLCVLMGKLVDCHPDVLKLALKYFMDKPPPWESSINIHQPVPQKKPRLDITSVISDYDIVQSSFNFLRISLNHFQSLWNWSVFIKKYLKHEDIRIRWITCHCVAMVTNMDEVQRQGLIQLNISMDQQQNLIIDK</sequence>
<dbReference type="GO" id="GO:0005634">
    <property type="term" value="C:nucleus"/>
    <property type="evidence" value="ECO:0007669"/>
    <property type="project" value="TreeGrafter"/>
</dbReference>
<feature type="non-terminal residue" evidence="3">
    <location>
        <position position="221"/>
    </location>
</feature>
<organism evidence="3">
    <name type="scientific">Clastoptera arizonana</name>
    <name type="common">Arizona spittle bug</name>
    <dbReference type="NCBI Taxonomy" id="38151"/>
    <lineage>
        <taxon>Eukaryota</taxon>
        <taxon>Metazoa</taxon>
        <taxon>Ecdysozoa</taxon>
        <taxon>Arthropoda</taxon>
        <taxon>Hexapoda</taxon>
        <taxon>Insecta</taxon>
        <taxon>Pterygota</taxon>
        <taxon>Neoptera</taxon>
        <taxon>Paraneoptera</taxon>
        <taxon>Hemiptera</taxon>
        <taxon>Auchenorrhyncha</taxon>
        <taxon>Cercopoidea</taxon>
        <taxon>Clastopteridae</taxon>
        <taxon>Clastoptera</taxon>
    </lineage>
</organism>
<evidence type="ECO:0000313" key="3">
    <source>
        <dbReference type="EMBL" id="JAS27118.1"/>
    </source>
</evidence>
<protein>
    <submittedName>
        <fullName evidence="3">Uncharacterized protein</fullName>
    </submittedName>
</protein>
<accession>A0A1B6DN73</accession>
<proteinExistence type="predicted"/>
<dbReference type="PANTHER" id="PTHR48103:SF2">
    <property type="entry name" value="MIDASIN"/>
    <property type="match status" value="1"/>
</dbReference>